<dbReference type="PROSITE" id="PS00108">
    <property type="entry name" value="PROTEIN_KINASE_ST"/>
    <property type="match status" value="1"/>
</dbReference>
<comment type="caution">
    <text evidence="7">The sequence shown here is derived from an EMBL/GenBank/DDBJ whole genome shotgun (WGS) entry which is preliminary data.</text>
</comment>
<feature type="domain" description="Protein kinase" evidence="6">
    <location>
        <begin position="12"/>
        <end position="299"/>
    </location>
</feature>
<evidence type="ECO:0000256" key="3">
    <source>
        <dbReference type="ARBA" id="ARBA00022777"/>
    </source>
</evidence>
<protein>
    <submittedName>
        <fullName evidence="7">Serine/threonine-protein kinase</fullName>
    </submittedName>
</protein>
<keyword evidence="4 5" id="KW-0067">ATP-binding</keyword>
<dbReference type="EMBL" id="VBOW01000077">
    <property type="protein sequence ID" value="TMQ56832.1"/>
    <property type="molecule type" value="Genomic_DNA"/>
</dbReference>
<dbReference type="InterPro" id="IPR011042">
    <property type="entry name" value="6-blade_b-propeller_TolB-like"/>
</dbReference>
<evidence type="ECO:0000259" key="6">
    <source>
        <dbReference type="PROSITE" id="PS50011"/>
    </source>
</evidence>
<dbReference type="PANTHER" id="PTHR43289:SF6">
    <property type="entry name" value="SERINE_THREONINE-PROTEIN KINASE NEKL-3"/>
    <property type="match status" value="1"/>
</dbReference>
<dbReference type="Pfam" id="PF07676">
    <property type="entry name" value="PD40"/>
    <property type="match status" value="1"/>
</dbReference>
<evidence type="ECO:0000313" key="7">
    <source>
        <dbReference type="EMBL" id="TMQ56832.1"/>
    </source>
</evidence>
<dbReference type="PROSITE" id="PS00107">
    <property type="entry name" value="PROTEIN_KINASE_ATP"/>
    <property type="match status" value="1"/>
</dbReference>
<proteinExistence type="predicted"/>
<dbReference type="SUPFAM" id="SSF82171">
    <property type="entry name" value="DPP6 N-terminal domain-like"/>
    <property type="match status" value="2"/>
</dbReference>
<evidence type="ECO:0000313" key="8">
    <source>
        <dbReference type="Proteomes" id="UP000316852"/>
    </source>
</evidence>
<dbReference type="Gene3D" id="3.30.200.20">
    <property type="entry name" value="Phosphorylase Kinase, domain 1"/>
    <property type="match status" value="1"/>
</dbReference>
<feature type="binding site" evidence="5">
    <location>
        <position position="41"/>
    </location>
    <ligand>
        <name>ATP</name>
        <dbReference type="ChEBI" id="CHEBI:30616"/>
    </ligand>
</feature>
<dbReference type="SMART" id="SM00220">
    <property type="entry name" value="S_TKc"/>
    <property type="match status" value="1"/>
</dbReference>
<dbReference type="PANTHER" id="PTHR43289">
    <property type="entry name" value="MITOGEN-ACTIVATED PROTEIN KINASE KINASE KINASE 20-RELATED"/>
    <property type="match status" value="1"/>
</dbReference>
<evidence type="ECO:0000256" key="5">
    <source>
        <dbReference type="PROSITE-ProRule" id="PRU10141"/>
    </source>
</evidence>
<evidence type="ECO:0000256" key="2">
    <source>
        <dbReference type="ARBA" id="ARBA00022741"/>
    </source>
</evidence>
<accession>A0A538SZP4</accession>
<organism evidence="7 8">
    <name type="scientific">Eiseniibacteriota bacterium</name>
    <dbReference type="NCBI Taxonomy" id="2212470"/>
    <lineage>
        <taxon>Bacteria</taxon>
        <taxon>Candidatus Eiseniibacteriota</taxon>
    </lineage>
</organism>
<dbReference type="InterPro" id="IPR008271">
    <property type="entry name" value="Ser/Thr_kinase_AS"/>
</dbReference>
<dbReference type="PROSITE" id="PS50011">
    <property type="entry name" value="PROTEIN_KINASE_DOM"/>
    <property type="match status" value="1"/>
</dbReference>
<reference evidence="7 8" key="1">
    <citation type="journal article" date="2019" name="Nat. Microbiol.">
        <title>Mediterranean grassland soil C-N compound turnover is dependent on rainfall and depth, and is mediated by genomically divergent microorganisms.</title>
        <authorList>
            <person name="Diamond S."/>
            <person name="Andeer P.F."/>
            <person name="Li Z."/>
            <person name="Crits-Christoph A."/>
            <person name="Burstein D."/>
            <person name="Anantharaman K."/>
            <person name="Lane K.R."/>
            <person name="Thomas B.C."/>
            <person name="Pan C."/>
            <person name="Northen T.R."/>
            <person name="Banfield J.F."/>
        </authorList>
    </citation>
    <scope>NUCLEOTIDE SEQUENCE [LARGE SCALE GENOMIC DNA]</scope>
    <source>
        <strain evidence="7">WS_6</strain>
    </source>
</reference>
<dbReference type="Gene3D" id="1.10.510.10">
    <property type="entry name" value="Transferase(Phosphotransferase) domain 1"/>
    <property type="match status" value="1"/>
</dbReference>
<evidence type="ECO:0000256" key="1">
    <source>
        <dbReference type="ARBA" id="ARBA00022679"/>
    </source>
</evidence>
<sequence>MPVTSGATIGPYKVDREIGRGGMGVIFLAHDTRLGRTVALKALPEDVAADPDRLQRFEREARVLASLNHPNVAAIYGLEESEGRRYLALEHIEGETLADRIARGPLPLQETLNVCIEIACGVEAAHDGGVVHRDLKPANVMITPNEQVKVLDFGLAKGRVATDEEGLAKSPALVDSPTLSSPTLPHSPTFINPATMVGVILGTAAYLSPEQARGKVVDRRTDIWSFGCIVYECLTGKRAFEGETVSDTIAKILEREMDWSTLPKHTPARLRELLERCLTKDPKKRLRDIGDARLTLEEIKSGRYAGAGASADAAAPASAAAKRRTAILLAAAAIAGAALGAAGWNAFTAGRTHTEGVMHLALPTPPDVQVQGAASDGRTIALIGKPLTAGARDLSLARLYMRRMDQPEFDVVRGTEGASALFMSANGRTIEYWAPAGEQTRDLRRFRMPADRSAPPVPVGNVDPEWDVTGAWLESGDLMLSTNNGLRYVRLPAKGGSPSPPTRFVVPGYPAGRFFPEGKPLPGDRGVFLSAIWYEGEVYRQGIGILDPRSGKTKILIRDAGSPAYHAGVLCFSRQDALFAVRFDLGKMEVKGEPVGIMNDLRQENTSINARFGITPNGMLVYAGGGNVVRNRHVIVVDRQGNVSEWSPERRPYEYDLKASPDGSRATLSINNANAITETWVSERGQPAARRVRSRPGADCLGNSWSQDGRWLAFAQNANDSLDGIYLVDAAGASAPRRIARKPSPTSYFIPTSMSPDGRTMLTTNADSNRVAIWVFQVPAREGEPGIPRQITGNDALHALGIFSPDGRVVAYQSNETGRGEVYASEWAGDGFAGLPIMVSRGGGDMPRWGKDGKHLYYSVQGKLMSVGITSRPGLTATSPTLVWDLAALRIPPNRLGAALYDILPDGRLIAVQKGPEEQNPTQANVILNFDEVLKERMRAARK</sequence>
<keyword evidence="3 7" id="KW-0418">Kinase</keyword>
<gene>
    <name evidence="7" type="ORF">E6K76_12155</name>
</gene>
<keyword evidence="2 5" id="KW-0547">Nucleotide-binding</keyword>
<name>A0A538SZP4_UNCEI</name>
<dbReference type="Gene3D" id="2.120.10.30">
    <property type="entry name" value="TolB, C-terminal domain"/>
    <property type="match status" value="2"/>
</dbReference>
<dbReference type="GO" id="GO:0004674">
    <property type="term" value="F:protein serine/threonine kinase activity"/>
    <property type="evidence" value="ECO:0007669"/>
    <property type="project" value="TreeGrafter"/>
</dbReference>
<dbReference type="AlphaFoldDB" id="A0A538SZP4"/>
<dbReference type="CDD" id="cd14014">
    <property type="entry name" value="STKc_PknB_like"/>
    <property type="match status" value="1"/>
</dbReference>
<dbReference type="InterPro" id="IPR011659">
    <property type="entry name" value="WD40"/>
</dbReference>
<dbReference type="SUPFAM" id="SSF56112">
    <property type="entry name" value="Protein kinase-like (PK-like)"/>
    <property type="match status" value="1"/>
</dbReference>
<dbReference type="InterPro" id="IPR011009">
    <property type="entry name" value="Kinase-like_dom_sf"/>
</dbReference>
<dbReference type="GO" id="GO:0005524">
    <property type="term" value="F:ATP binding"/>
    <property type="evidence" value="ECO:0007669"/>
    <property type="project" value="UniProtKB-UniRule"/>
</dbReference>
<dbReference type="InterPro" id="IPR000719">
    <property type="entry name" value="Prot_kinase_dom"/>
</dbReference>
<dbReference type="Pfam" id="PF00069">
    <property type="entry name" value="Pkinase"/>
    <property type="match status" value="1"/>
</dbReference>
<evidence type="ECO:0000256" key="4">
    <source>
        <dbReference type="ARBA" id="ARBA00022840"/>
    </source>
</evidence>
<dbReference type="InterPro" id="IPR017441">
    <property type="entry name" value="Protein_kinase_ATP_BS"/>
</dbReference>
<dbReference type="Proteomes" id="UP000316852">
    <property type="component" value="Unassembled WGS sequence"/>
</dbReference>
<keyword evidence="1" id="KW-0808">Transferase</keyword>